<evidence type="ECO:0000313" key="3">
    <source>
        <dbReference type="Proteomes" id="UP000827768"/>
    </source>
</evidence>
<reference evidence="1" key="1">
    <citation type="submission" date="2021-09" db="EMBL/GenBank/DDBJ databases">
        <authorList>
            <person name="Andersen S.H."/>
            <person name="Beall E.A."/>
            <person name="Cappelle B."/>
            <person name="Falteisek K.J."/>
            <person name="Fenske B.A."/>
            <person name="Gansluckner N.W."/>
            <person name="Gilbertson S.M."/>
            <person name="Krings K.J."/>
            <person name="Mobeck M."/>
            <person name="Odeku J.O."/>
            <person name="Poncelet M.E."/>
            <person name="Rohr J.R."/>
            <person name="Rolands L."/>
            <person name="Whipple C.D."/>
            <person name="Whipple E.M."/>
            <person name="Spring A.M."/>
            <person name="Klyczek K."/>
            <person name="Garlena R.A."/>
            <person name="Russell D.A."/>
            <person name="Pope W.H."/>
            <person name="Jacobs-Sera D."/>
            <person name="Hatfull G.F."/>
        </authorList>
    </citation>
    <scope>NUCLEOTIDE SEQUENCE</scope>
</reference>
<sequence length="74" mass="8340">MATETLTEEQMEAAQELAEWKTRLTELQDGDAGIDSEVRAESAVIRLTDYLEDAGINTDDLIVQDPDTREWRVA</sequence>
<organism evidence="1 3">
    <name type="scientific">Microbacterium phage Pumpernickel</name>
    <dbReference type="NCBI Taxonomy" id="2885983"/>
    <lineage>
        <taxon>Viruses</taxon>
        <taxon>Duplodnaviria</taxon>
        <taxon>Heunggongvirae</taxon>
        <taxon>Uroviricota</taxon>
        <taxon>Caudoviricetes</taxon>
        <taxon>Pumpernickelvirus</taxon>
        <taxon>Pumpernickelvirus pumpernickel</taxon>
    </lineage>
</organism>
<dbReference type="Proteomes" id="UP000827768">
    <property type="component" value="Segment"/>
</dbReference>
<evidence type="ECO:0000313" key="2">
    <source>
        <dbReference type="EMBL" id="UDL16103.1"/>
    </source>
</evidence>
<name>A0AAE9C2E5_9CAUD</name>
<gene>
    <name evidence="1" type="primary">52</name>
    <name evidence="2" type="synonym">353</name>
    <name evidence="2" type="ORF">SEA_PUMPERNICKEL_353</name>
    <name evidence="1" type="ORF">SEA_PUMPERNICKEL_52</name>
</gene>
<dbReference type="GeneID" id="80019692"/>
<protein>
    <submittedName>
        <fullName evidence="1">Uncharacterized protein</fullName>
    </submittedName>
</protein>
<proteinExistence type="predicted"/>
<evidence type="ECO:0000313" key="1">
    <source>
        <dbReference type="EMBL" id="UDL15843.1"/>
    </source>
</evidence>
<dbReference type="EMBL" id="OK040790">
    <property type="protein sequence ID" value="UDL16103.1"/>
    <property type="molecule type" value="Genomic_DNA"/>
</dbReference>
<dbReference type="EMBL" id="OK040790">
    <property type="protein sequence ID" value="UDL15843.1"/>
    <property type="molecule type" value="Genomic_DNA"/>
</dbReference>
<accession>A0AAE9C2E5</accession>
<keyword evidence="3" id="KW-1185">Reference proteome</keyword>
<dbReference type="RefSeq" id="YP_010755083.1">
    <property type="nucleotide sequence ID" value="NC_073468.1"/>
</dbReference>
<dbReference type="KEGG" id="vg:80019692"/>